<dbReference type="OrthoDB" id="8248633at2"/>
<proteinExistence type="predicted"/>
<dbReference type="AlphaFoldDB" id="A0A1H4SXU7"/>
<dbReference type="RefSeq" id="WP_074817503.1">
    <property type="nucleotide sequence ID" value="NZ_FNTI01000001.1"/>
</dbReference>
<name>A0A1H4SXU7_9BRAD</name>
<evidence type="ECO:0000313" key="1">
    <source>
        <dbReference type="EMBL" id="SEC48996.1"/>
    </source>
</evidence>
<accession>A0A1H4SXU7</accession>
<protein>
    <submittedName>
        <fullName evidence="1">Uncharacterized protein</fullName>
    </submittedName>
</protein>
<gene>
    <name evidence="1" type="ORF">SAMN05444171_1538</name>
</gene>
<dbReference type="EMBL" id="FNTI01000001">
    <property type="protein sequence ID" value="SEC48996.1"/>
    <property type="molecule type" value="Genomic_DNA"/>
</dbReference>
<reference evidence="1 2" key="1">
    <citation type="submission" date="2016-10" db="EMBL/GenBank/DDBJ databases">
        <authorList>
            <person name="de Groot N.N."/>
        </authorList>
    </citation>
    <scope>NUCLEOTIDE SEQUENCE [LARGE SCALE GENOMIC DNA]</scope>
    <source>
        <strain evidence="1 2">GAS522</strain>
    </source>
</reference>
<evidence type="ECO:0000313" key="2">
    <source>
        <dbReference type="Proteomes" id="UP000183208"/>
    </source>
</evidence>
<sequence>MRSSGWTPSIVPNGDDQTVYLVKDDLGRLGAVWGEADAEATDLETVITDLLTGQYKDPVRVIAFNIAEHWAKDVSEDIAQELRRRCDLQLRDVPSSIQDFVERNEGHDRHQLTLRLV</sequence>
<organism evidence="1 2">
    <name type="scientific">Bradyrhizobium lablabi</name>
    <dbReference type="NCBI Taxonomy" id="722472"/>
    <lineage>
        <taxon>Bacteria</taxon>
        <taxon>Pseudomonadati</taxon>
        <taxon>Pseudomonadota</taxon>
        <taxon>Alphaproteobacteria</taxon>
        <taxon>Hyphomicrobiales</taxon>
        <taxon>Nitrobacteraceae</taxon>
        <taxon>Bradyrhizobium</taxon>
    </lineage>
</organism>
<dbReference type="Proteomes" id="UP000183208">
    <property type="component" value="Unassembled WGS sequence"/>
</dbReference>